<dbReference type="Proteomes" id="UP000053477">
    <property type="component" value="Unassembled WGS sequence"/>
</dbReference>
<accession>A0A0H2SMN6</accession>
<gene>
    <name evidence="3" type="ORF">SCHPADRAFT_122522</name>
</gene>
<dbReference type="SUPFAM" id="SSF48425">
    <property type="entry name" value="Sec7 domain"/>
    <property type="match status" value="1"/>
</dbReference>
<feature type="domain" description="SEC7" evidence="2">
    <location>
        <begin position="611"/>
        <end position="798"/>
    </location>
</feature>
<dbReference type="InterPro" id="IPR023394">
    <property type="entry name" value="Sec7_C_sf"/>
</dbReference>
<dbReference type="GO" id="GO:0005085">
    <property type="term" value="F:guanyl-nucleotide exchange factor activity"/>
    <property type="evidence" value="ECO:0007669"/>
    <property type="project" value="InterPro"/>
</dbReference>
<dbReference type="STRING" id="27342.A0A0H2SMN6"/>
<dbReference type="SMART" id="SM00233">
    <property type="entry name" value="PH"/>
    <property type="match status" value="1"/>
</dbReference>
<evidence type="ECO:0000313" key="4">
    <source>
        <dbReference type="Proteomes" id="UP000053477"/>
    </source>
</evidence>
<keyword evidence="4" id="KW-1185">Reference proteome</keyword>
<dbReference type="InterPro" id="IPR011993">
    <property type="entry name" value="PH-like_dom_sf"/>
</dbReference>
<dbReference type="FunCoup" id="A0A0H2SMN6">
    <property type="interactions" value="30"/>
</dbReference>
<dbReference type="InterPro" id="IPR041681">
    <property type="entry name" value="PH_9"/>
</dbReference>
<evidence type="ECO:0000259" key="2">
    <source>
        <dbReference type="PROSITE" id="PS50190"/>
    </source>
</evidence>
<feature type="region of interest" description="Disordered" evidence="1">
    <location>
        <begin position="760"/>
        <end position="845"/>
    </location>
</feature>
<feature type="region of interest" description="Disordered" evidence="1">
    <location>
        <begin position="391"/>
        <end position="534"/>
    </location>
</feature>
<dbReference type="InterPro" id="IPR035999">
    <property type="entry name" value="Sec7_dom_sf"/>
</dbReference>
<feature type="compositionally biased region" description="Polar residues" evidence="1">
    <location>
        <begin position="247"/>
        <end position="265"/>
    </location>
</feature>
<feature type="compositionally biased region" description="Polar residues" evidence="1">
    <location>
        <begin position="819"/>
        <end position="840"/>
    </location>
</feature>
<feature type="region of interest" description="Disordered" evidence="1">
    <location>
        <begin position="1"/>
        <end position="373"/>
    </location>
</feature>
<dbReference type="GO" id="GO:0032012">
    <property type="term" value="P:regulation of ARF protein signal transduction"/>
    <property type="evidence" value="ECO:0007669"/>
    <property type="project" value="InterPro"/>
</dbReference>
<sequence length="1371" mass="148752">MRAGQQPSTPIVVPPTPTPAGSSSAGPKISLTRSPSPSGASSSSSNDRGSAFDPEDTDMQVKRRSLLRSAGTASSPDLATLVRKAKAKAAAAGLGGQTDNERKGSQSSEPSRNTLSPNSAASTSRTRQRSSTTVNGSAPGSSSHKGKLTKGSRDEKNLTPNTSLGSDWVVTSPAGRVDAPASTKDKGKSSVRSKTSAFLGKMLGQSTFRDRSRADPFTYSSPAYSGSNNYYQTDAPPVPPLPRNHRSPSTTPISDVFTSAPSTPDISKPLPPSPMKKVPHEELDKVDTPAMDDDDASMVVVESSSSFSFPSERSASPDRTIKSKSPRTLAQIAARTKRRSMSVSEVDMKAIMGPGSMEGSQPPRRKKWDSGINGVMVDFTGQLSEQLDSISSGTLDLKDPSTPKRPTFGFESGQSQRRHSSDQRALRSTASSSPIATKPKMSFDVETEESDFGTAIEDSPQSLTTRSTTPVEDAIAPPRMSSLSTPLRQTSSHTPLGSTSRGGSIKYGPRQHRPGGSISSQGGSNSNPGTIGRDGMRLRVQHKSTASASEPALVPIRDEIRDRDPKHTVRLVPSSPTVGWPESTSAISVSISSQTDLTGEDGYTSRKASSLLPKDELSSEDLDARGQDLATKCWTEDEDFLPRDKIAEWLGGTGSVNKVALRYYMKFFDFSGQRLDNAFRTMCAKLYLKAETQQVDRILEEFSGRYWETNAGTVYGSSSVVHAVAYSLLLLNTDLHVAELASRMSRAQFVRNTLSAIQTQIRSPVQDRPSTPELTRDDGSSGRFGSDGSDIDGNTLRSRAKRSGSVNSWNSVTRDLVQTPATTPSRGTPTTQFTESSPSIQEPRIRNASATSVVYGRNFDSDMEGLLKEMYTAIKSQQILQPASHLATLERASMSSLSPGPHHSLLRNRSQLRNDRVGNMKRGSMRGIQTLFAQGPYGSTNSMDGRLSPAPSFATSANEHFGSSSTFLTPTLGFASNLSHTIIRETQEDDDRSIGSEDSDSTNVSITDEELALLGAPWAKEGMLCRKQYWECTGKRAKSKQWLDVFVVIQKGELNMFVFNGHSGGNGTRGVGGGNWLSNAQSVGTVTLAHSLAHPLPPPGYNKQRPCCFVLTLASGGVYFFQAGTDELVNEWVSTCNYWAARQSKEPLLGGVSNMEYGWNRVENAEDRTSSVSRDDPIAHDVDPTDTMSMRSGRSKLSKKDFTLRGSPFSDRTFIHDWKQPIPSTVPSTHDEETQLEALQKYASSLKLELQQHNDLRIPMQQLYQPRSNNASKALSNWEKKSQYLLTEIVKYDNYVDSLKSAMSLRLTKRGEKALEKALVVADPDDIQAKRWKGQPEEDDIPEADEPPPTPGLMPGKNTLHRRESAGVSGY</sequence>
<evidence type="ECO:0000313" key="3">
    <source>
        <dbReference type="EMBL" id="KLO18371.1"/>
    </source>
</evidence>
<dbReference type="InterPro" id="IPR000904">
    <property type="entry name" value="Sec7_dom"/>
</dbReference>
<feature type="compositionally biased region" description="Acidic residues" evidence="1">
    <location>
        <begin position="1337"/>
        <end position="1346"/>
    </location>
</feature>
<feature type="compositionally biased region" description="Low complexity" evidence="1">
    <location>
        <begin position="122"/>
        <end position="133"/>
    </location>
</feature>
<feature type="compositionally biased region" description="Low complexity" evidence="1">
    <location>
        <begin position="297"/>
        <end position="314"/>
    </location>
</feature>
<feature type="compositionally biased region" description="Polar residues" evidence="1">
    <location>
        <begin position="134"/>
        <end position="143"/>
    </location>
</feature>
<feature type="region of interest" description="Disordered" evidence="1">
    <location>
        <begin position="1168"/>
        <end position="1194"/>
    </location>
</feature>
<protein>
    <recommendedName>
        <fullName evidence="2">SEC7 domain-containing protein</fullName>
    </recommendedName>
</protein>
<dbReference type="Pfam" id="PF01369">
    <property type="entry name" value="Sec7"/>
    <property type="match status" value="1"/>
</dbReference>
<feature type="compositionally biased region" description="Basic and acidic residues" evidence="1">
    <location>
        <begin position="1168"/>
        <end position="1183"/>
    </location>
</feature>
<proteinExistence type="predicted"/>
<feature type="region of interest" description="Disordered" evidence="1">
    <location>
        <begin position="1326"/>
        <end position="1371"/>
    </location>
</feature>
<name>A0A0H2SMN6_9AGAM</name>
<dbReference type="EMBL" id="KQ085895">
    <property type="protein sequence ID" value="KLO18371.1"/>
    <property type="molecule type" value="Genomic_DNA"/>
</dbReference>
<dbReference type="Gene3D" id="2.30.29.30">
    <property type="entry name" value="Pleckstrin-homology domain (PH domain)/Phosphotyrosine-binding domain (PTB)"/>
    <property type="match status" value="1"/>
</dbReference>
<feature type="compositionally biased region" description="Low complexity" evidence="1">
    <location>
        <begin position="514"/>
        <end position="529"/>
    </location>
</feature>
<feature type="compositionally biased region" description="Polar residues" evidence="1">
    <location>
        <begin position="218"/>
        <end position="232"/>
    </location>
</feature>
<dbReference type="Gene3D" id="1.10.1000.11">
    <property type="entry name" value="Arf Nucleotide-binding Site Opener,domain 2"/>
    <property type="match status" value="1"/>
</dbReference>
<feature type="compositionally biased region" description="Polar residues" evidence="1">
    <location>
        <begin position="481"/>
        <end position="502"/>
    </location>
</feature>
<dbReference type="Pfam" id="PF15410">
    <property type="entry name" value="PH_9"/>
    <property type="match status" value="1"/>
</dbReference>
<dbReference type="SMART" id="SM00222">
    <property type="entry name" value="Sec7"/>
    <property type="match status" value="1"/>
</dbReference>
<feature type="compositionally biased region" description="Basic and acidic residues" evidence="1">
    <location>
        <begin position="278"/>
        <end position="287"/>
    </location>
</feature>
<feature type="region of interest" description="Disordered" evidence="1">
    <location>
        <begin position="591"/>
        <end position="619"/>
    </location>
</feature>
<dbReference type="InterPro" id="IPR001849">
    <property type="entry name" value="PH_domain"/>
</dbReference>
<feature type="compositionally biased region" description="Low complexity" evidence="1">
    <location>
        <begin position="19"/>
        <end position="51"/>
    </location>
</feature>
<dbReference type="OrthoDB" id="2157641at2759"/>
<evidence type="ECO:0000256" key="1">
    <source>
        <dbReference type="SAM" id="MobiDB-lite"/>
    </source>
</evidence>
<dbReference type="SUPFAM" id="SSF50729">
    <property type="entry name" value="PH domain-like"/>
    <property type="match status" value="1"/>
</dbReference>
<dbReference type="PROSITE" id="PS50190">
    <property type="entry name" value="SEC7"/>
    <property type="match status" value="1"/>
</dbReference>
<feature type="compositionally biased region" description="Polar residues" evidence="1">
    <location>
        <begin position="760"/>
        <end position="773"/>
    </location>
</feature>
<dbReference type="PANTHER" id="PTHR10663">
    <property type="entry name" value="GUANYL-NUCLEOTIDE EXCHANGE FACTOR"/>
    <property type="match status" value="1"/>
</dbReference>
<organism evidence="3 4">
    <name type="scientific">Schizopora paradoxa</name>
    <dbReference type="NCBI Taxonomy" id="27342"/>
    <lineage>
        <taxon>Eukaryota</taxon>
        <taxon>Fungi</taxon>
        <taxon>Dikarya</taxon>
        <taxon>Basidiomycota</taxon>
        <taxon>Agaricomycotina</taxon>
        <taxon>Agaricomycetes</taxon>
        <taxon>Hymenochaetales</taxon>
        <taxon>Schizoporaceae</taxon>
        <taxon>Schizopora</taxon>
    </lineage>
</organism>
<feature type="compositionally biased region" description="Polar residues" evidence="1">
    <location>
        <begin position="804"/>
        <end position="813"/>
    </location>
</feature>
<dbReference type="PANTHER" id="PTHR10663:SF373">
    <property type="entry name" value="PH AND SEC7 DOMAIN-CONTAINING PROTEIN C11E3.11C"/>
    <property type="match status" value="1"/>
</dbReference>
<reference evidence="3 4" key="1">
    <citation type="submission" date="2015-04" db="EMBL/GenBank/DDBJ databases">
        <title>Complete genome sequence of Schizopora paradoxa KUC8140, a cosmopolitan wood degrader in East Asia.</title>
        <authorList>
            <consortium name="DOE Joint Genome Institute"/>
            <person name="Min B."/>
            <person name="Park H."/>
            <person name="Jang Y."/>
            <person name="Kim J.-J."/>
            <person name="Kim K.H."/>
            <person name="Pangilinan J."/>
            <person name="Lipzen A."/>
            <person name="Riley R."/>
            <person name="Grigoriev I.V."/>
            <person name="Spatafora J.W."/>
            <person name="Choi I.-G."/>
        </authorList>
    </citation>
    <scope>NUCLEOTIDE SEQUENCE [LARGE SCALE GENOMIC DNA]</scope>
    <source>
        <strain evidence="3 4">KUC8140</strain>
    </source>
</reference>
<feature type="compositionally biased region" description="Low complexity" evidence="1">
    <location>
        <begin position="781"/>
        <end position="793"/>
    </location>
</feature>
<feature type="compositionally biased region" description="Polar residues" evidence="1">
    <location>
        <begin position="105"/>
        <end position="121"/>
    </location>
</feature>
<feature type="compositionally biased region" description="Polar residues" evidence="1">
    <location>
        <begin position="459"/>
        <end position="470"/>
    </location>
</feature>
<feature type="compositionally biased region" description="Polar residues" evidence="1">
    <location>
        <begin position="426"/>
        <end position="435"/>
    </location>
</feature>
<dbReference type="InParanoid" id="A0A0H2SMN6"/>